<evidence type="ECO:0000256" key="2">
    <source>
        <dbReference type="ARBA" id="ARBA00023315"/>
    </source>
</evidence>
<dbReference type="HOGENOM" id="CLU_120426_0_0_0"/>
<accession>E3H677</accession>
<dbReference type="PANTHER" id="PTHR43420">
    <property type="entry name" value="ACETYLTRANSFERASE"/>
    <property type="match status" value="1"/>
</dbReference>
<dbReference type="InterPro" id="IPR050680">
    <property type="entry name" value="YpeA/RimI_acetyltransf"/>
</dbReference>
<dbReference type="AlphaFoldDB" id="E3H677"/>
<evidence type="ECO:0000313" key="4">
    <source>
        <dbReference type="EMBL" id="ADO81836.1"/>
    </source>
</evidence>
<dbReference type="KEGG" id="ipo:Ilyop_0046"/>
<dbReference type="RefSeq" id="WP_013386507.1">
    <property type="nucleotide sequence ID" value="NC_014632.1"/>
</dbReference>
<dbReference type="Pfam" id="PF00583">
    <property type="entry name" value="Acetyltransf_1"/>
    <property type="match status" value="1"/>
</dbReference>
<dbReference type="Proteomes" id="UP000006875">
    <property type="component" value="Chromosome"/>
</dbReference>
<protein>
    <submittedName>
        <fullName evidence="4">GCN5-related N-acetyltransferase</fullName>
    </submittedName>
</protein>
<dbReference type="SUPFAM" id="SSF55729">
    <property type="entry name" value="Acyl-CoA N-acyltransferases (Nat)"/>
    <property type="match status" value="1"/>
</dbReference>
<keyword evidence="5" id="KW-1185">Reference proteome</keyword>
<organism evidence="4 5">
    <name type="scientific">Ilyobacter polytropus (strain ATCC 51220 / DSM 2926 / LMG 16218 / CuHBu1)</name>
    <dbReference type="NCBI Taxonomy" id="572544"/>
    <lineage>
        <taxon>Bacteria</taxon>
        <taxon>Fusobacteriati</taxon>
        <taxon>Fusobacteriota</taxon>
        <taxon>Fusobacteriia</taxon>
        <taxon>Fusobacteriales</taxon>
        <taxon>Fusobacteriaceae</taxon>
        <taxon>Ilyobacter</taxon>
    </lineage>
</organism>
<dbReference type="InterPro" id="IPR000182">
    <property type="entry name" value="GNAT_dom"/>
</dbReference>
<proteinExistence type="predicted"/>
<dbReference type="GO" id="GO:0016747">
    <property type="term" value="F:acyltransferase activity, transferring groups other than amino-acyl groups"/>
    <property type="evidence" value="ECO:0007669"/>
    <property type="project" value="InterPro"/>
</dbReference>
<gene>
    <name evidence="4" type="ordered locus">Ilyop_0046</name>
</gene>
<reference evidence="4 5" key="1">
    <citation type="journal article" date="2010" name="Stand. Genomic Sci.">
        <title>Complete genome sequence of Ilyobacter polytropus type strain (CuHbu1).</title>
        <authorList>
            <person name="Sikorski J."/>
            <person name="Chertkov O."/>
            <person name="Lapidus A."/>
            <person name="Nolan M."/>
            <person name="Lucas S."/>
            <person name="Del Rio T.G."/>
            <person name="Tice H."/>
            <person name="Cheng J.F."/>
            <person name="Tapia R."/>
            <person name="Han C."/>
            <person name="Goodwin L."/>
            <person name="Pitluck S."/>
            <person name="Liolios K."/>
            <person name="Ivanova N."/>
            <person name="Mavromatis K."/>
            <person name="Mikhailova N."/>
            <person name="Pati A."/>
            <person name="Chen A."/>
            <person name="Palaniappan K."/>
            <person name="Land M."/>
            <person name="Hauser L."/>
            <person name="Chang Y.J."/>
            <person name="Jeffries C.D."/>
            <person name="Brambilla E."/>
            <person name="Yasawong M."/>
            <person name="Rohde M."/>
            <person name="Pukall R."/>
            <person name="Spring S."/>
            <person name="Goker M."/>
            <person name="Woyke T."/>
            <person name="Bristow J."/>
            <person name="Eisen J.A."/>
            <person name="Markowitz V."/>
            <person name="Hugenholtz P."/>
            <person name="Kyrpides N.C."/>
            <person name="Klenk H.P."/>
        </authorList>
    </citation>
    <scope>NUCLEOTIDE SEQUENCE [LARGE SCALE GENOMIC DNA]</scope>
    <source>
        <strain evidence="5">ATCC 51220 / DSM 2926 / LMG 16218 / CuHBu1</strain>
    </source>
</reference>
<dbReference type="Gene3D" id="3.40.630.30">
    <property type="match status" value="1"/>
</dbReference>
<dbReference type="CDD" id="cd04301">
    <property type="entry name" value="NAT_SF"/>
    <property type="match status" value="1"/>
</dbReference>
<name>E3H677_ILYPC</name>
<feature type="domain" description="N-acetyltransferase" evidence="3">
    <location>
        <begin position="4"/>
        <end position="149"/>
    </location>
</feature>
<dbReference type="PROSITE" id="PS51186">
    <property type="entry name" value="GNAT"/>
    <property type="match status" value="1"/>
</dbReference>
<keyword evidence="1" id="KW-0808">Transferase</keyword>
<dbReference type="EMBL" id="CP002281">
    <property type="protein sequence ID" value="ADO81836.1"/>
    <property type="molecule type" value="Genomic_DNA"/>
</dbReference>
<dbReference type="InterPro" id="IPR016181">
    <property type="entry name" value="Acyl_CoA_acyltransferase"/>
</dbReference>
<keyword evidence="2" id="KW-0012">Acyltransferase</keyword>
<dbReference type="eggNOG" id="COG0456">
    <property type="taxonomic scope" value="Bacteria"/>
</dbReference>
<sequence length="149" mass="17120">MEFIEVNGEDREIIKGILDLENNAFGDNGAIDIWTLKPFVRYGKVFALLENDVVVSAIEFIHKFDSKEIYLFGVSTREEFRGRGCAKKLMERSTQYFKEKGMEKISLTVAPENKSAVGLYKKMGYIIENIQNSEYGEGVDRLYMVKKII</sequence>
<dbReference type="STRING" id="572544.Ilyop_0046"/>
<dbReference type="OrthoDB" id="89399at2"/>
<evidence type="ECO:0000259" key="3">
    <source>
        <dbReference type="PROSITE" id="PS51186"/>
    </source>
</evidence>
<evidence type="ECO:0000256" key="1">
    <source>
        <dbReference type="ARBA" id="ARBA00022679"/>
    </source>
</evidence>
<evidence type="ECO:0000313" key="5">
    <source>
        <dbReference type="Proteomes" id="UP000006875"/>
    </source>
</evidence>